<reference evidence="3" key="1">
    <citation type="submission" date="2024-02" db="UniProtKB">
        <authorList>
            <consortium name="WormBaseParasite"/>
        </authorList>
    </citation>
    <scope>IDENTIFICATION</scope>
</reference>
<keyword evidence="2" id="KW-1185">Reference proteome</keyword>
<accession>A0AAF3F0A3</accession>
<dbReference type="AlphaFoldDB" id="A0AAF3F0A3"/>
<feature type="domain" description="SET" evidence="1">
    <location>
        <begin position="51"/>
        <end position="135"/>
    </location>
</feature>
<organism evidence="2 3">
    <name type="scientific">Mesorhabditis belari</name>
    <dbReference type="NCBI Taxonomy" id="2138241"/>
    <lineage>
        <taxon>Eukaryota</taxon>
        <taxon>Metazoa</taxon>
        <taxon>Ecdysozoa</taxon>
        <taxon>Nematoda</taxon>
        <taxon>Chromadorea</taxon>
        <taxon>Rhabditida</taxon>
        <taxon>Rhabditina</taxon>
        <taxon>Rhabditomorpha</taxon>
        <taxon>Rhabditoidea</taxon>
        <taxon>Rhabditidae</taxon>
        <taxon>Mesorhabditinae</taxon>
        <taxon>Mesorhabditis</taxon>
    </lineage>
</organism>
<dbReference type="WBParaSite" id="MBELARI_LOCUS1994">
    <property type="protein sequence ID" value="MBELARI_LOCUS1994"/>
    <property type="gene ID" value="MBELARI_LOCUS1994"/>
</dbReference>
<dbReference type="InterPro" id="IPR046341">
    <property type="entry name" value="SET_dom_sf"/>
</dbReference>
<dbReference type="Gene3D" id="2.170.270.10">
    <property type="entry name" value="SET domain"/>
    <property type="match status" value="1"/>
</dbReference>
<dbReference type="SUPFAM" id="SSF82199">
    <property type="entry name" value="SET domain"/>
    <property type="match status" value="1"/>
</dbReference>
<evidence type="ECO:0000313" key="2">
    <source>
        <dbReference type="Proteomes" id="UP000887575"/>
    </source>
</evidence>
<evidence type="ECO:0000313" key="3">
    <source>
        <dbReference type="WBParaSite" id="MBELARI_LOCUS1994"/>
    </source>
</evidence>
<evidence type="ECO:0000259" key="1">
    <source>
        <dbReference type="Pfam" id="PF00856"/>
    </source>
</evidence>
<dbReference type="Pfam" id="PF00856">
    <property type="entry name" value="SET"/>
    <property type="match status" value="1"/>
</dbReference>
<protein>
    <recommendedName>
        <fullName evidence="1">SET domain-containing protein</fullName>
    </recommendedName>
</protein>
<name>A0AAF3F0A3_9BILA</name>
<sequence length="145" mass="16122">MKVFPLSSFIVQELVNQNTSLLQEFIGVDYNDDELPENVAIRVGMLNGTPKGTYTLLISGTKHVIEGAPGVALYHDKKITLIDKKTKIAFLGAFINGSKKPNVEWVVIEIDGQKIVMFFTNQAIKSGEELFVNYGEDYVIDDPIV</sequence>
<dbReference type="InterPro" id="IPR001214">
    <property type="entry name" value="SET_dom"/>
</dbReference>
<proteinExistence type="predicted"/>
<dbReference type="Proteomes" id="UP000887575">
    <property type="component" value="Unassembled WGS sequence"/>
</dbReference>